<evidence type="ECO:0000313" key="2">
    <source>
        <dbReference type="Proteomes" id="UP001314796"/>
    </source>
</evidence>
<sequence>MIKCFPIKLNVDEAKNIANKKGNFIGKVLLKNHNEITMKELYIENKVITYNVTFTPLPFVKKLFKNYKQQEILIRIIANGSTGGVSYYDDKGIDIETKEVNPDNIQMSDYDIEKLITKGNILVRKILRRRIGGNLTINAVDVMSVFRPYHIAFFGELIEGSKVRYIPISADGCNVRRTF</sequence>
<keyword evidence="2" id="KW-1185">Reference proteome</keyword>
<gene>
    <name evidence="1" type="ORF">JOC73_002723</name>
</gene>
<dbReference type="Proteomes" id="UP001314796">
    <property type="component" value="Unassembled WGS sequence"/>
</dbReference>
<accession>A0ABS2NT70</accession>
<dbReference type="EMBL" id="JAFBEE010000025">
    <property type="protein sequence ID" value="MBM7616147.1"/>
    <property type="molecule type" value="Genomic_DNA"/>
</dbReference>
<comment type="caution">
    <text evidence="1">The sequence shown here is derived from an EMBL/GenBank/DDBJ whole genome shotgun (WGS) entry which is preliminary data.</text>
</comment>
<dbReference type="RefSeq" id="WP_204404082.1">
    <property type="nucleotide sequence ID" value="NZ_JAFBEE010000025.1"/>
</dbReference>
<reference evidence="1 2" key="1">
    <citation type="submission" date="2021-01" db="EMBL/GenBank/DDBJ databases">
        <title>Genomic Encyclopedia of Type Strains, Phase IV (KMG-IV): sequencing the most valuable type-strain genomes for metagenomic binning, comparative biology and taxonomic classification.</title>
        <authorList>
            <person name="Goeker M."/>
        </authorList>
    </citation>
    <scope>NUCLEOTIDE SEQUENCE [LARGE SCALE GENOMIC DNA]</scope>
    <source>
        <strain evidence="1 2">DSM 25890</strain>
    </source>
</reference>
<proteinExistence type="predicted"/>
<organism evidence="1 2">
    <name type="scientific">Alkaliphilus hydrothermalis</name>
    <dbReference type="NCBI Taxonomy" id="1482730"/>
    <lineage>
        <taxon>Bacteria</taxon>
        <taxon>Bacillati</taxon>
        <taxon>Bacillota</taxon>
        <taxon>Clostridia</taxon>
        <taxon>Peptostreptococcales</taxon>
        <taxon>Natronincolaceae</taxon>
        <taxon>Alkaliphilus</taxon>
    </lineage>
</organism>
<evidence type="ECO:0000313" key="1">
    <source>
        <dbReference type="EMBL" id="MBM7616147.1"/>
    </source>
</evidence>
<protein>
    <submittedName>
        <fullName evidence="1">Uncharacterized protein</fullName>
    </submittedName>
</protein>
<name>A0ABS2NT70_9FIRM</name>